<dbReference type="InterPro" id="IPR000160">
    <property type="entry name" value="GGDEF_dom"/>
</dbReference>
<evidence type="ECO:0000256" key="1">
    <source>
        <dbReference type="SAM" id="Phobius"/>
    </source>
</evidence>
<gene>
    <name evidence="4" type="ORF">CLCY_3c01750</name>
</gene>
<dbReference type="InterPro" id="IPR050706">
    <property type="entry name" value="Cyclic-di-GMP_PDE-like"/>
</dbReference>
<dbReference type="STRING" id="1121307.CLCY_3c01750"/>
<keyword evidence="1" id="KW-0812">Transmembrane</keyword>
<dbReference type="InterPro" id="IPR035919">
    <property type="entry name" value="EAL_sf"/>
</dbReference>
<dbReference type="InterPro" id="IPR001633">
    <property type="entry name" value="EAL_dom"/>
</dbReference>
<dbReference type="RefSeq" id="WP_048570551.1">
    <property type="nucleotide sequence ID" value="NZ_LFVU01000026.1"/>
</dbReference>
<feature type="transmembrane region" description="Helical" evidence="1">
    <location>
        <begin position="14"/>
        <end position="33"/>
    </location>
</feature>
<feature type="domain" description="GGDEF" evidence="3">
    <location>
        <begin position="322"/>
        <end position="457"/>
    </location>
</feature>
<dbReference type="PANTHER" id="PTHR33121:SF70">
    <property type="entry name" value="SIGNALING PROTEIN YKOW"/>
    <property type="match status" value="1"/>
</dbReference>
<keyword evidence="1" id="KW-0472">Membrane</keyword>
<protein>
    <submittedName>
        <fullName evidence="4">Diguanylate cyclase/phosphodiesterase</fullName>
    </submittedName>
</protein>
<evidence type="ECO:0000259" key="3">
    <source>
        <dbReference type="PROSITE" id="PS50887"/>
    </source>
</evidence>
<sequence length="733" mass="83145">MIKKIKNLNNPMKIFIQVIILSIIGVILVLNYYKSNEAKHAINMEESIQQVFEKSKGDLYNNYGILKAIVYDLETTPNFHQNNIYPIVKGYLSSNPQISKISFADKDGRILSSLNNSGSDLTYKYKGKSIEASSLKMNSSVKTSKIDIEMKPSIYSDQEIDILYPMYKNRKLIGFLSITIDAHGMFSGVKFKSTLNKNEMLVSTPNGKTIFKSKGFNGENTYIKNVNIEGVTWIVQIESKEDVMGVVMKKAILLALALTCLLSFVIYLEWQLLNKGEYITELTRLQGEIEIIAYSDSLTGLCNRLSITNQISNYIKNAKKEDRCAVIFLDLDDFKNVNDVFGHEKGDKLLKFVAKIFKEISYMDNRIVTSRIGGDEFITLFKDIVLEDEVHSFCKDILNRLSNMSSTNNKKINISASIGVSFFPESGLDVDTLFKNADMAMYNSKAKGKSQYSFFGDEMGEEMQRRALVESRLRTLITRNDFSFFSLVYQPQVPISSESEFKGAEALIRWNDKELGLVFPLEFIEVAENSGTIDALGNWVLRETCHYLKRLESELGIKQNISVNISPKQFRQVNFVEKIIHIVEQEGISPSQITLEITEQVFIDNMVDCVRILNELKAKGFKISLDDFGTGYSSLSYLSQLPIDTLKIDKSFVDNIGSDIHSLSLIEGVLKLSHSINLKVIVEGVETFEQYKLLKELGVDTIQGYYFSKPLTEEDYILFSKSESSKEISRCIP</sequence>
<keyword evidence="5" id="KW-1185">Reference proteome</keyword>
<evidence type="ECO:0000313" key="4">
    <source>
        <dbReference type="EMBL" id="KMT21904.1"/>
    </source>
</evidence>
<dbReference type="Pfam" id="PF00563">
    <property type="entry name" value="EAL"/>
    <property type="match status" value="1"/>
</dbReference>
<comment type="caution">
    <text evidence="4">The sequence shown here is derived from an EMBL/GenBank/DDBJ whole genome shotgun (WGS) entry which is preliminary data.</text>
</comment>
<dbReference type="PROSITE" id="PS50887">
    <property type="entry name" value="GGDEF"/>
    <property type="match status" value="1"/>
</dbReference>
<dbReference type="OrthoDB" id="9762141at2"/>
<dbReference type="GO" id="GO:0071111">
    <property type="term" value="F:cyclic-guanylate-specific phosphodiesterase activity"/>
    <property type="evidence" value="ECO:0007669"/>
    <property type="project" value="InterPro"/>
</dbReference>
<dbReference type="NCBIfam" id="TIGR00254">
    <property type="entry name" value="GGDEF"/>
    <property type="match status" value="1"/>
</dbReference>
<dbReference type="SMART" id="SM00267">
    <property type="entry name" value="GGDEF"/>
    <property type="match status" value="1"/>
</dbReference>
<dbReference type="Pfam" id="PF00990">
    <property type="entry name" value="GGDEF"/>
    <property type="match status" value="1"/>
</dbReference>
<dbReference type="SUPFAM" id="SSF141868">
    <property type="entry name" value="EAL domain-like"/>
    <property type="match status" value="1"/>
</dbReference>
<proteinExistence type="predicted"/>
<dbReference type="Proteomes" id="UP000036756">
    <property type="component" value="Unassembled WGS sequence"/>
</dbReference>
<reference evidence="4 5" key="1">
    <citation type="submission" date="2015-06" db="EMBL/GenBank/DDBJ databases">
        <title>Draft genome sequence of the purine-degrading Clostridium cylindrosporum HC-1 (DSM 605).</title>
        <authorList>
            <person name="Poehlein A."/>
            <person name="Schiel-Bengelsdorf B."/>
            <person name="Bengelsdorf F."/>
            <person name="Daniel R."/>
            <person name="Duerre P."/>
        </authorList>
    </citation>
    <scope>NUCLEOTIDE SEQUENCE [LARGE SCALE GENOMIC DNA]</scope>
    <source>
        <strain evidence="4 5">DSM 605</strain>
    </source>
</reference>
<dbReference type="CDD" id="cd01948">
    <property type="entry name" value="EAL"/>
    <property type="match status" value="1"/>
</dbReference>
<dbReference type="AlphaFoldDB" id="A0A0J8DC70"/>
<dbReference type="CDD" id="cd01949">
    <property type="entry name" value="GGDEF"/>
    <property type="match status" value="1"/>
</dbReference>
<feature type="domain" description="EAL" evidence="2">
    <location>
        <begin position="466"/>
        <end position="724"/>
    </location>
</feature>
<evidence type="ECO:0000259" key="2">
    <source>
        <dbReference type="PROSITE" id="PS50883"/>
    </source>
</evidence>
<name>A0A0J8DC70_CLOCY</name>
<organism evidence="4 5">
    <name type="scientific">Clostridium cylindrosporum DSM 605</name>
    <dbReference type="NCBI Taxonomy" id="1121307"/>
    <lineage>
        <taxon>Bacteria</taxon>
        <taxon>Bacillati</taxon>
        <taxon>Bacillota</taxon>
        <taxon>Clostridia</taxon>
        <taxon>Eubacteriales</taxon>
        <taxon>Clostridiaceae</taxon>
        <taxon>Clostridium</taxon>
    </lineage>
</organism>
<dbReference type="PANTHER" id="PTHR33121">
    <property type="entry name" value="CYCLIC DI-GMP PHOSPHODIESTERASE PDEF"/>
    <property type="match status" value="1"/>
</dbReference>
<dbReference type="PATRIC" id="fig|1121307.3.peg.1529"/>
<dbReference type="PROSITE" id="PS50883">
    <property type="entry name" value="EAL"/>
    <property type="match status" value="1"/>
</dbReference>
<accession>A0A0J8DC70</accession>
<dbReference type="EMBL" id="LFVU01000026">
    <property type="protein sequence ID" value="KMT21904.1"/>
    <property type="molecule type" value="Genomic_DNA"/>
</dbReference>
<dbReference type="InterPro" id="IPR029787">
    <property type="entry name" value="Nucleotide_cyclase"/>
</dbReference>
<dbReference type="Gene3D" id="3.20.20.450">
    <property type="entry name" value="EAL domain"/>
    <property type="match status" value="1"/>
</dbReference>
<keyword evidence="1" id="KW-1133">Transmembrane helix</keyword>
<dbReference type="Gene3D" id="3.30.70.270">
    <property type="match status" value="1"/>
</dbReference>
<dbReference type="SUPFAM" id="SSF55073">
    <property type="entry name" value="Nucleotide cyclase"/>
    <property type="match status" value="1"/>
</dbReference>
<dbReference type="SMART" id="SM00052">
    <property type="entry name" value="EAL"/>
    <property type="match status" value="1"/>
</dbReference>
<evidence type="ECO:0000313" key="5">
    <source>
        <dbReference type="Proteomes" id="UP000036756"/>
    </source>
</evidence>
<dbReference type="InterPro" id="IPR043128">
    <property type="entry name" value="Rev_trsase/Diguanyl_cyclase"/>
</dbReference>
<feature type="transmembrane region" description="Helical" evidence="1">
    <location>
        <begin position="251"/>
        <end position="270"/>
    </location>
</feature>